<dbReference type="OrthoDB" id="7365244at2"/>
<dbReference type="AlphaFoldDB" id="X7E5H8"/>
<evidence type="ECO:0000259" key="1">
    <source>
        <dbReference type="PROSITE" id="PS50943"/>
    </source>
</evidence>
<protein>
    <recommendedName>
        <fullName evidence="1">HTH cro/C1-type domain-containing protein</fullName>
    </recommendedName>
</protein>
<dbReference type="PROSITE" id="PS50943">
    <property type="entry name" value="HTH_CROC1"/>
    <property type="match status" value="1"/>
</dbReference>
<evidence type="ECO:0000313" key="3">
    <source>
        <dbReference type="Proteomes" id="UP000022447"/>
    </source>
</evidence>
<dbReference type="eggNOG" id="COG2944">
    <property type="taxonomic scope" value="Bacteria"/>
</dbReference>
<sequence length="149" mass="16762">MTNLYHYADSGLPNVWLDGVESHETPYGPATTIPAMENLHSAIGMAIATSNHQMSGEEVRFLRIELDLSQARLAQLLDVTEQTVRRWEQGHTEIPGPAQRALAGFYVESTSEDGCLRDLMLKFAETDREMRAIELRFQRNGDDWTPNAA</sequence>
<dbReference type="InterPro" id="IPR010982">
    <property type="entry name" value="Lambda_DNA-bd_dom_sf"/>
</dbReference>
<organism evidence="2 3">
    <name type="scientific">Roseivivax halodurans JCM 10272</name>
    <dbReference type="NCBI Taxonomy" id="1449350"/>
    <lineage>
        <taxon>Bacteria</taxon>
        <taxon>Pseudomonadati</taxon>
        <taxon>Pseudomonadota</taxon>
        <taxon>Alphaproteobacteria</taxon>
        <taxon>Rhodobacterales</taxon>
        <taxon>Roseobacteraceae</taxon>
        <taxon>Roseivivax</taxon>
    </lineage>
</organism>
<proteinExistence type="predicted"/>
<dbReference type="Gene3D" id="1.10.260.40">
    <property type="entry name" value="lambda repressor-like DNA-binding domains"/>
    <property type="match status" value="1"/>
</dbReference>
<reference evidence="2 3" key="1">
    <citation type="submission" date="2014-01" db="EMBL/GenBank/DDBJ databases">
        <title>Roseivivax halodurans JCM 10272 Genome Sequencing.</title>
        <authorList>
            <person name="Lai Q."/>
            <person name="Li G."/>
            <person name="Shao Z."/>
        </authorList>
    </citation>
    <scope>NUCLEOTIDE SEQUENCE [LARGE SCALE GENOMIC DNA]</scope>
    <source>
        <strain evidence="2 3">JCM 10272</strain>
    </source>
</reference>
<dbReference type="STRING" id="1449350.OCH239_22245"/>
<dbReference type="SUPFAM" id="SSF47413">
    <property type="entry name" value="lambda repressor-like DNA-binding domains"/>
    <property type="match status" value="1"/>
</dbReference>
<gene>
    <name evidence="2" type="ORF">OCH239_22245</name>
</gene>
<dbReference type="GO" id="GO:0003677">
    <property type="term" value="F:DNA binding"/>
    <property type="evidence" value="ECO:0007669"/>
    <property type="project" value="InterPro"/>
</dbReference>
<evidence type="ECO:0000313" key="2">
    <source>
        <dbReference type="EMBL" id="ETX10406.1"/>
    </source>
</evidence>
<comment type="caution">
    <text evidence="2">The sequence shown here is derived from an EMBL/GenBank/DDBJ whole genome shotgun (WGS) entry which is preliminary data.</text>
</comment>
<feature type="domain" description="HTH cro/C1-type" evidence="1">
    <location>
        <begin position="59"/>
        <end position="94"/>
    </location>
</feature>
<dbReference type="Pfam" id="PF01381">
    <property type="entry name" value="HTH_3"/>
    <property type="match status" value="1"/>
</dbReference>
<dbReference type="RefSeq" id="WP_037267428.1">
    <property type="nucleotide sequence ID" value="NZ_JALZ01000092.1"/>
</dbReference>
<dbReference type="Proteomes" id="UP000022447">
    <property type="component" value="Unassembled WGS sequence"/>
</dbReference>
<keyword evidence="3" id="KW-1185">Reference proteome</keyword>
<name>X7E5H8_9RHOB</name>
<dbReference type="InterPro" id="IPR001387">
    <property type="entry name" value="Cro/C1-type_HTH"/>
</dbReference>
<dbReference type="CDD" id="cd00093">
    <property type="entry name" value="HTH_XRE"/>
    <property type="match status" value="1"/>
</dbReference>
<accession>X7E5H8</accession>
<dbReference type="SMART" id="SM00530">
    <property type="entry name" value="HTH_XRE"/>
    <property type="match status" value="1"/>
</dbReference>
<dbReference type="EMBL" id="JALZ01000092">
    <property type="protein sequence ID" value="ETX10406.1"/>
    <property type="molecule type" value="Genomic_DNA"/>
</dbReference>